<dbReference type="CDD" id="cd00118">
    <property type="entry name" value="LysM"/>
    <property type="match status" value="2"/>
</dbReference>
<dbReference type="eggNOG" id="COG0741">
    <property type="taxonomic scope" value="Bacteria"/>
</dbReference>
<dbReference type="PANTHER" id="PTHR33734:SF22">
    <property type="entry name" value="MEMBRANE-BOUND LYTIC MUREIN TRANSGLYCOSYLASE D"/>
    <property type="match status" value="1"/>
</dbReference>
<dbReference type="PROSITE" id="PS51782">
    <property type="entry name" value="LYSM"/>
    <property type="match status" value="3"/>
</dbReference>
<dbReference type="STRING" id="1127673.GLIP_0745"/>
<dbReference type="GO" id="GO:0000270">
    <property type="term" value="P:peptidoglycan metabolic process"/>
    <property type="evidence" value="ECO:0007669"/>
    <property type="project" value="InterPro"/>
</dbReference>
<organism evidence="3 4">
    <name type="scientific">Aliiglaciecola lipolytica E3</name>
    <dbReference type="NCBI Taxonomy" id="1127673"/>
    <lineage>
        <taxon>Bacteria</taxon>
        <taxon>Pseudomonadati</taxon>
        <taxon>Pseudomonadota</taxon>
        <taxon>Gammaproteobacteria</taxon>
        <taxon>Alteromonadales</taxon>
        <taxon>Alteromonadaceae</taxon>
        <taxon>Aliiglaciecola</taxon>
    </lineage>
</organism>
<feature type="domain" description="LysM" evidence="2">
    <location>
        <begin position="538"/>
        <end position="582"/>
    </location>
</feature>
<gene>
    <name evidence="3" type="primary">mltD</name>
    <name evidence="3" type="ORF">GLIP_0745</name>
</gene>
<dbReference type="AlphaFoldDB" id="K6XP00"/>
<proteinExistence type="inferred from homology"/>
<evidence type="ECO:0000313" key="3">
    <source>
        <dbReference type="EMBL" id="GAC13391.1"/>
    </source>
</evidence>
<dbReference type="FunFam" id="1.10.530.10:FF:000004">
    <property type="entry name" value="Membrane-bound lytic murein transglycosylase D"/>
    <property type="match status" value="1"/>
</dbReference>
<dbReference type="SUPFAM" id="SSF53955">
    <property type="entry name" value="Lysozyme-like"/>
    <property type="match status" value="1"/>
</dbReference>
<dbReference type="Gene3D" id="1.10.530.10">
    <property type="match status" value="1"/>
</dbReference>
<evidence type="ECO:0000313" key="4">
    <source>
        <dbReference type="Proteomes" id="UP000006334"/>
    </source>
</evidence>
<name>K6XP00_9ALTE</name>
<sequence>MFLLQSGSGKTIFSRTNDKQRSSFFNTAMKISAFSMLVFVTGCQTFMADSRAETETEQEQLIAEQITNTCEQDHELAEELFDCTSAQQGTIPVKHPTDIVEITVEPDNYVELPEDQIPQSIESPEIIENLWHRIQSQLTFSVPDNSRVAAQKNWYLKHPRYMERVAVRAKPFMHYIVEQMEQNQLPLELTLLPIVESAFDPFAYSHGRAAGMWQFIPGTGKRFGMKQTWWYDGRRDVVASTEGAIAYLKYLNNMFDGDWLHALAAYNSGEGRVRSAIRRNKKAGKPTDFWSLDLPRETRAYVPKLLALSSILKEAERDKIAWPAIPNKAFVKVVDVESQIDLALAADLAGLSLKELHSLNAGFNRWATDPDGPHRLLIPAESVEKFELALTTIEEKDRLNWVRHKIKSGDSLLKLAKQYHTTVDVIQAVNDMQGNMIRIGDYILVPVSLKSLETYSLSQEQRLATTQSTQRGAYSLSHKVQSGDTFWDLSRKYNVNLRSLAKWNGMAPTDPLLPGKDLVIWVNQVSDSQRKDAVMRTLTYTVKKGDSLARIANKFKVKLVDLKRWNQDKLDKYLQPGQKLKVYVDVTRT</sequence>
<dbReference type="InterPro" id="IPR023346">
    <property type="entry name" value="Lysozyme-like_dom_sf"/>
</dbReference>
<reference evidence="3 4" key="1">
    <citation type="journal article" date="2017" name="Antonie Van Leeuwenhoek">
        <title>Rhizobium rhizosphaerae sp. nov., a novel species isolated from rice rhizosphere.</title>
        <authorList>
            <person name="Zhao J.J."/>
            <person name="Zhang J."/>
            <person name="Zhang R.J."/>
            <person name="Zhang C.W."/>
            <person name="Yin H.Q."/>
            <person name="Zhang X.X."/>
        </authorList>
    </citation>
    <scope>NUCLEOTIDE SEQUENCE [LARGE SCALE GENOMIC DNA]</scope>
    <source>
        <strain evidence="3 4">E3</strain>
    </source>
</reference>
<dbReference type="CDD" id="cd16894">
    <property type="entry name" value="MltD-like"/>
    <property type="match status" value="1"/>
</dbReference>
<dbReference type="GO" id="GO:0008932">
    <property type="term" value="F:lytic endotransglycosylase activity"/>
    <property type="evidence" value="ECO:0007669"/>
    <property type="project" value="TreeGrafter"/>
</dbReference>
<dbReference type="InterPro" id="IPR008258">
    <property type="entry name" value="Transglycosylase_SLT_dom_1"/>
</dbReference>
<dbReference type="EMBL" id="BAEN01000020">
    <property type="protein sequence ID" value="GAC13391.1"/>
    <property type="molecule type" value="Genomic_DNA"/>
</dbReference>
<dbReference type="PROSITE" id="PS00922">
    <property type="entry name" value="TRANSGLYCOSYLASE"/>
    <property type="match status" value="1"/>
</dbReference>
<dbReference type="GO" id="GO:0016020">
    <property type="term" value="C:membrane"/>
    <property type="evidence" value="ECO:0007669"/>
    <property type="project" value="InterPro"/>
</dbReference>
<dbReference type="SMART" id="SM00257">
    <property type="entry name" value="LysM"/>
    <property type="match status" value="3"/>
</dbReference>
<evidence type="ECO:0000256" key="1">
    <source>
        <dbReference type="ARBA" id="ARBA00007734"/>
    </source>
</evidence>
<dbReference type="Pfam" id="PF01464">
    <property type="entry name" value="SLT"/>
    <property type="match status" value="1"/>
</dbReference>
<dbReference type="InterPro" id="IPR018392">
    <property type="entry name" value="LysM"/>
</dbReference>
<dbReference type="SUPFAM" id="SSF54106">
    <property type="entry name" value="LysM domain"/>
    <property type="match status" value="3"/>
</dbReference>
<keyword evidence="4" id="KW-1185">Reference proteome</keyword>
<feature type="domain" description="LysM" evidence="2">
    <location>
        <begin position="402"/>
        <end position="445"/>
    </location>
</feature>
<evidence type="ECO:0000259" key="2">
    <source>
        <dbReference type="PROSITE" id="PS51782"/>
    </source>
</evidence>
<dbReference type="InterPro" id="IPR000189">
    <property type="entry name" value="Transglyc_AS"/>
</dbReference>
<accession>K6XP00</accession>
<comment type="caution">
    <text evidence="3">The sequence shown here is derived from an EMBL/GenBank/DDBJ whole genome shotgun (WGS) entry which is preliminary data.</text>
</comment>
<dbReference type="Gene3D" id="3.10.350.10">
    <property type="entry name" value="LysM domain"/>
    <property type="match status" value="3"/>
</dbReference>
<dbReference type="eggNOG" id="COG1388">
    <property type="taxonomic scope" value="Bacteria"/>
</dbReference>
<feature type="domain" description="LysM" evidence="2">
    <location>
        <begin position="476"/>
        <end position="520"/>
    </location>
</feature>
<protein>
    <submittedName>
        <fullName evidence="3">Membrane-bound lytic murein transglycosylase D</fullName>
    </submittedName>
</protein>
<dbReference type="Proteomes" id="UP000006334">
    <property type="component" value="Unassembled WGS sequence"/>
</dbReference>
<dbReference type="Pfam" id="PF01476">
    <property type="entry name" value="LysM"/>
    <property type="match status" value="3"/>
</dbReference>
<dbReference type="PANTHER" id="PTHR33734">
    <property type="entry name" value="LYSM DOMAIN-CONTAINING GPI-ANCHORED PROTEIN 2"/>
    <property type="match status" value="1"/>
</dbReference>
<comment type="similarity">
    <text evidence="1">Belongs to the transglycosylase Slt family.</text>
</comment>
<dbReference type="InterPro" id="IPR036779">
    <property type="entry name" value="LysM_dom_sf"/>
</dbReference>